<evidence type="ECO:0000313" key="2">
    <source>
        <dbReference type="Proteomes" id="UP001162992"/>
    </source>
</evidence>
<reference evidence="2" key="1">
    <citation type="journal article" date="2024" name="Proc. Natl. Acad. Sci. U.S.A.">
        <title>Extraordinary preservation of gene collinearity over three hundred million years revealed in homosporous lycophytes.</title>
        <authorList>
            <person name="Li C."/>
            <person name="Wickell D."/>
            <person name="Kuo L.Y."/>
            <person name="Chen X."/>
            <person name="Nie B."/>
            <person name="Liao X."/>
            <person name="Peng D."/>
            <person name="Ji J."/>
            <person name="Jenkins J."/>
            <person name="Williams M."/>
            <person name="Shu S."/>
            <person name="Plott C."/>
            <person name="Barry K."/>
            <person name="Rajasekar S."/>
            <person name="Grimwood J."/>
            <person name="Han X."/>
            <person name="Sun S."/>
            <person name="Hou Z."/>
            <person name="He W."/>
            <person name="Dai G."/>
            <person name="Sun C."/>
            <person name="Schmutz J."/>
            <person name="Leebens-Mack J.H."/>
            <person name="Li F.W."/>
            <person name="Wang L."/>
        </authorList>
    </citation>
    <scope>NUCLEOTIDE SEQUENCE [LARGE SCALE GENOMIC DNA]</scope>
    <source>
        <strain evidence="2">cv. PW_Plant_1</strain>
    </source>
</reference>
<keyword evidence="2" id="KW-1185">Reference proteome</keyword>
<evidence type="ECO:0000313" key="1">
    <source>
        <dbReference type="EMBL" id="KAJ7524832.1"/>
    </source>
</evidence>
<name>A0ACC2B4Z4_DIPCM</name>
<organism evidence="1 2">
    <name type="scientific">Diphasiastrum complanatum</name>
    <name type="common">Issler's clubmoss</name>
    <name type="synonym">Lycopodium complanatum</name>
    <dbReference type="NCBI Taxonomy" id="34168"/>
    <lineage>
        <taxon>Eukaryota</taxon>
        <taxon>Viridiplantae</taxon>
        <taxon>Streptophyta</taxon>
        <taxon>Embryophyta</taxon>
        <taxon>Tracheophyta</taxon>
        <taxon>Lycopodiopsida</taxon>
        <taxon>Lycopodiales</taxon>
        <taxon>Lycopodiaceae</taxon>
        <taxon>Lycopodioideae</taxon>
        <taxon>Diphasiastrum</taxon>
    </lineage>
</organism>
<comment type="caution">
    <text evidence="1">The sequence shown here is derived from an EMBL/GenBank/DDBJ whole genome shotgun (WGS) entry which is preliminary data.</text>
</comment>
<dbReference type="EMBL" id="CM055108">
    <property type="protein sequence ID" value="KAJ7524832.1"/>
    <property type="molecule type" value="Genomic_DNA"/>
</dbReference>
<protein>
    <submittedName>
        <fullName evidence="1">Uncharacterized protein</fullName>
    </submittedName>
</protein>
<dbReference type="Proteomes" id="UP001162992">
    <property type="component" value="Chromosome 17"/>
</dbReference>
<accession>A0ACC2B4Z4</accession>
<gene>
    <name evidence="1" type="ORF">O6H91_17G024000</name>
</gene>
<proteinExistence type="predicted"/>
<sequence>MVGKQFDGPSVVVDGQPAYPQGQPQQYPPAFYPQAPPYAQVQPPQYPQWYTQGQPPQYPQGYTQGQPPQYPQGYTQGQPSQYPQGYASLHPQAAQSGQQAMHVQAPPMPNAGPSQWTSGLCGCSNECFSCCLTCWLPCVAFGQIAQKVDDDQSSCFVNGLIYAVAWAVGAPCCYSCLYRHKMRAKFQLPEDPCNDFCTHCCCELLALCQEYRELQNRGIDPTLSSSQPRTIVMMAPGPATMQH</sequence>